<dbReference type="EMBL" id="JBHSAJ010000140">
    <property type="protein sequence ID" value="MFC3937850.1"/>
    <property type="molecule type" value="Genomic_DNA"/>
</dbReference>
<proteinExistence type="predicted"/>
<dbReference type="RefSeq" id="WP_055398131.1">
    <property type="nucleotide sequence ID" value="NZ_JAMXAX010000216.1"/>
</dbReference>
<reference evidence="3" key="1">
    <citation type="journal article" date="2019" name="Int. J. Syst. Evol. Microbiol.">
        <title>The Global Catalogue of Microorganisms (GCM) 10K type strain sequencing project: providing services to taxonomists for standard genome sequencing and annotation.</title>
        <authorList>
            <consortium name="The Broad Institute Genomics Platform"/>
            <consortium name="The Broad Institute Genome Sequencing Center for Infectious Disease"/>
            <person name="Wu L."/>
            <person name="Ma J."/>
        </authorList>
    </citation>
    <scope>NUCLEOTIDE SEQUENCE [LARGE SCALE GENOMIC DNA]</scope>
    <source>
        <strain evidence="3">CCUG 2113</strain>
    </source>
</reference>
<dbReference type="Proteomes" id="UP001595693">
    <property type="component" value="Unassembled WGS sequence"/>
</dbReference>
<evidence type="ECO:0000256" key="1">
    <source>
        <dbReference type="SAM" id="Phobius"/>
    </source>
</evidence>
<name>A0ABV8DHK7_9BURK</name>
<keyword evidence="1" id="KW-0812">Transmembrane</keyword>
<accession>A0ABV8DHK7</accession>
<protein>
    <submittedName>
        <fullName evidence="2">Uncharacterized protein</fullName>
    </submittedName>
</protein>
<gene>
    <name evidence="2" type="ORF">ACFOW3_24800</name>
</gene>
<evidence type="ECO:0000313" key="2">
    <source>
        <dbReference type="EMBL" id="MFC3937850.1"/>
    </source>
</evidence>
<feature type="transmembrane region" description="Helical" evidence="1">
    <location>
        <begin position="31"/>
        <end position="51"/>
    </location>
</feature>
<evidence type="ECO:0000313" key="3">
    <source>
        <dbReference type="Proteomes" id="UP001595693"/>
    </source>
</evidence>
<comment type="caution">
    <text evidence="2">The sequence shown here is derived from an EMBL/GenBank/DDBJ whole genome shotgun (WGS) entry which is preliminary data.</text>
</comment>
<keyword evidence="1" id="KW-0472">Membrane</keyword>
<organism evidence="2 3">
    <name type="scientific">Acidovorax facilis</name>
    <dbReference type="NCBI Taxonomy" id="12917"/>
    <lineage>
        <taxon>Bacteria</taxon>
        <taxon>Pseudomonadati</taxon>
        <taxon>Pseudomonadota</taxon>
        <taxon>Betaproteobacteria</taxon>
        <taxon>Burkholderiales</taxon>
        <taxon>Comamonadaceae</taxon>
        <taxon>Acidovorax</taxon>
    </lineage>
</organism>
<keyword evidence="3" id="KW-1185">Reference proteome</keyword>
<feature type="transmembrane region" description="Helical" evidence="1">
    <location>
        <begin position="63"/>
        <end position="81"/>
    </location>
</feature>
<keyword evidence="1" id="KW-1133">Transmembrane helix</keyword>
<sequence length="127" mass="13663">MKQTQDSTPVLVTLRSAIALRQNAIEISYKLSAMCLLGGIMIGAFLIMILIPELGSMKNGLQPVHLVALVPGIIAVGIGLMPGKKPQRIPSLTHQEIESMKSTMGLSAELVERTKAQVLVVRDHPAK</sequence>